<dbReference type="GO" id="GO:0015627">
    <property type="term" value="C:type II protein secretion system complex"/>
    <property type="evidence" value="ECO:0007669"/>
    <property type="project" value="InterPro"/>
</dbReference>
<dbReference type="EMBL" id="MFKH01000005">
    <property type="protein sequence ID" value="OGG37697.1"/>
    <property type="molecule type" value="Genomic_DNA"/>
</dbReference>
<protein>
    <recommendedName>
        <fullName evidence="8">Type II secretion system protein GspG C-terminal domain-containing protein</fullName>
    </recommendedName>
</protein>
<dbReference type="GO" id="GO:0016020">
    <property type="term" value="C:membrane"/>
    <property type="evidence" value="ECO:0007669"/>
    <property type="project" value="UniProtKB-SubCell"/>
</dbReference>
<dbReference type="PANTHER" id="PTHR30093">
    <property type="entry name" value="GENERAL SECRETION PATHWAY PROTEIN G"/>
    <property type="match status" value="1"/>
</dbReference>
<keyword evidence="2" id="KW-0488">Methylation</keyword>
<keyword evidence="4" id="KW-1133">Transmembrane helix</keyword>
<evidence type="ECO:0000256" key="3">
    <source>
        <dbReference type="ARBA" id="ARBA00022692"/>
    </source>
</evidence>
<keyword evidence="3" id="KW-0812">Transmembrane</keyword>
<accession>A0A1F6BMC2</accession>
<organism evidence="6 7">
    <name type="scientific">Candidatus Jorgensenbacteria bacterium GWA1_54_12</name>
    <dbReference type="NCBI Taxonomy" id="1798468"/>
    <lineage>
        <taxon>Bacteria</taxon>
        <taxon>Candidatus Joergenseniibacteriota</taxon>
    </lineage>
</organism>
<evidence type="ECO:0000313" key="6">
    <source>
        <dbReference type="EMBL" id="OGG37697.1"/>
    </source>
</evidence>
<dbReference type="PROSITE" id="PS00409">
    <property type="entry name" value="PROKAR_NTER_METHYL"/>
    <property type="match status" value="1"/>
</dbReference>
<dbReference type="InterPro" id="IPR000983">
    <property type="entry name" value="Bac_GSPG_pilin"/>
</dbReference>
<dbReference type="AlphaFoldDB" id="A0A1F6BMC2"/>
<evidence type="ECO:0000256" key="2">
    <source>
        <dbReference type="ARBA" id="ARBA00022481"/>
    </source>
</evidence>
<gene>
    <name evidence="6" type="ORF">A2110_01655</name>
</gene>
<evidence type="ECO:0000256" key="4">
    <source>
        <dbReference type="ARBA" id="ARBA00022989"/>
    </source>
</evidence>
<evidence type="ECO:0000313" key="7">
    <source>
        <dbReference type="Proteomes" id="UP000176273"/>
    </source>
</evidence>
<dbReference type="GO" id="GO:0015628">
    <property type="term" value="P:protein secretion by the type II secretion system"/>
    <property type="evidence" value="ECO:0007669"/>
    <property type="project" value="InterPro"/>
</dbReference>
<comment type="caution">
    <text evidence="6">The sequence shown here is derived from an EMBL/GenBank/DDBJ whole genome shotgun (WGS) entry which is preliminary data.</text>
</comment>
<sequence length="146" mass="15875">MNKMNQKGFTLIEMLVVVTIIGLLSSALLVGLSEARARARDSRRLADIRQIQNGLENLYFESGSYPLDVYAAVTETLPEDPQGGKYGYVRKNSQKYVLGACLENPRQAGIDSYQSNDNVSPIGNPLIPPPTCMCSDPDAYCVSIGG</sequence>
<name>A0A1F6BMC2_9BACT</name>
<evidence type="ECO:0000256" key="5">
    <source>
        <dbReference type="ARBA" id="ARBA00023136"/>
    </source>
</evidence>
<comment type="subcellular location">
    <subcellularLocation>
        <location evidence="1">Membrane</location>
        <topology evidence="1">Single-pass membrane protein</topology>
    </subcellularLocation>
</comment>
<dbReference type="InterPro" id="IPR045584">
    <property type="entry name" value="Pilin-like"/>
</dbReference>
<evidence type="ECO:0008006" key="8">
    <source>
        <dbReference type="Google" id="ProtNLM"/>
    </source>
</evidence>
<keyword evidence="5" id="KW-0472">Membrane</keyword>
<dbReference type="PRINTS" id="PR00813">
    <property type="entry name" value="BCTERIALGSPG"/>
</dbReference>
<dbReference type="Proteomes" id="UP000176273">
    <property type="component" value="Unassembled WGS sequence"/>
</dbReference>
<dbReference type="STRING" id="1798468.A2110_01655"/>
<dbReference type="NCBIfam" id="TIGR02532">
    <property type="entry name" value="IV_pilin_GFxxxE"/>
    <property type="match status" value="1"/>
</dbReference>
<dbReference type="InterPro" id="IPR012902">
    <property type="entry name" value="N_methyl_site"/>
</dbReference>
<dbReference type="Pfam" id="PF07963">
    <property type="entry name" value="N_methyl"/>
    <property type="match status" value="1"/>
</dbReference>
<dbReference type="PANTHER" id="PTHR30093:SF44">
    <property type="entry name" value="TYPE II SECRETION SYSTEM CORE PROTEIN G"/>
    <property type="match status" value="1"/>
</dbReference>
<evidence type="ECO:0000256" key="1">
    <source>
        <dbReference type="ARBA" id="ARBA00004167"/>
    </source>
</evidence>
<dbReference type="SUPFAM" id="SSF54523">
    <property type="entry name" value="Pili subunits"/>
    <property type="match status" value="1"/>
</dbReference>
<reference evidence="6 7" key="1">
    <citation type="journal article" date="2016" name="Nat. Commun.">
        <title>Thousands of microbial genomes shed light on interconnected biogeochemical processes in an aquifer system.</title>
        <authorList>
            <person name="Anantharaman K."/>
            <person name="Brown C.T."/>
            <person name="Hug L.A."/>
            <person name="Sharon I."/>
            <person name="Castelle C.J."/>
            <person name="Probst A.J."/>
            <person name="Thomas B.C."/>
            <person name="Singh A."/>
            <person name="Wilkins M.J."/>
            <person name="Karaoz U."/>
            <person name="Brodie E.L."/>
            <person name="Williams K.H."/>
            <person name="Hubbard S.S."/>
            <person name="Banfield J.F."/>
        </authorList>
    </citation>
    <scope>NUCLEOTIDE SEQUENCE [LARGE SCALE GENOMIC DNA]</scope>
</reference>
<dbReference type="Gene3D" id="3.30.700.10">
    <property type="entry name" value="Glycoprotein, Type 4 Pilin"/>
    <property type="match status" value="1"/>
</dbReference>
<proteinExistence type="predicted"/>